<keyword evidence="5" id="KW-1185">Reference proteome</keyword>
<feature type="compositionally biased region" description="Low complexity" evidence="1">
    <location>
        <begin position="36"/>
        <end position="66"/>
    </location>
</feature>
<evidence type="ECO:0000313" key="3">
    <source>
        <dbReference type="EMBL" id="KRF82431.1"/>
    </source>
</evidence>
<dbReference type="Gene3D" id="3.40.50.1580">
    <property type="entry name" value="Nucleoside phosphorylase domain"/>
    <property type="match status" value="1"/>
</dbReference>
<dbReference type="PANTHER" id="PTHR47705">
    <property type="entry name" value="AGAP000321-PA"/>
    <property type="match status" value="1"/>
</dbReference>
<reference evidence="3" key="3">
    <citation type="submission" date="2015-11" db="EMBL/GenBank/DDBJ databases">
        <authorList>
            <consortium name="FlyBase"/>
        </authorList>
    </citation>
    <scope>NUCLEOTIDE SEQUENCE</scope>
    <source>
        <strain evidence="3">TSC#15010-1051.87</strain>
    </source>
</reference>
<reference evidence="3 5" key="1">
    <citation type="journal article" date="2007" name="Nature">
        <title>Evolution of genes and genomes on the Drosophila phylogeny.</title>
        <authorList>
            <consortium name="Drosophila 12 Genomes Consortium"/>
            <person name="Clark A.G."/>
            <person name="Eisen M.B."/>
            <person name="Smith D.R."/>
            <person name="Bergman C.M."/>
            <person name="Oliver B."/>
            <person name="Markow T.A."/>
            <person name="Kaufman T.C."/>
            <person name="Kellis M."/>
            <person name="Gelbart W."/>
            <person name="Iyer V.N."/>
            <person name="Pollard D.A."/>
            <person name="Sackton T.B."/>
            <person name="Larracuente A.M."/>
            <person name="Singh N.D."/>
            <person name="Abad J.P."/>
            <person name="Abt D.N."/>
            <person name="Adryan B."/>
            <person name="Aguade M."/>
            <person name="Akashi H."/>
            <person name="Anderson W.W."/>
            <person name="Aquadro C.F."/>
            <person name="Ardell D.H."/>
            <person name="Arguello R."/>
            <person name="Artieri C.G."/>
            <person name="Barbash D.A."/>
            <person name="Barker D."/>
            <person name="Barsanti P."/>
            <person name="Batterham P."/>
            <person name="Batzoglou S."/>
            <person name="Begun D."/>
            <person name="Bhutkar A."/>
            <person name="Blanco E."/>
            <person name="Bosak S.A."/>
            <person name="Bradley R.K."/>
            <person name="Brand A.D."/>
            <person name="Brent M.R."/>
            <person name="Brooks A.N."/>
            <person name="Brown R.H."/>
            <person name="Butlin R.K."/>
            <person name="Caggese C."/>
            <person name="Calvi B.R."/>
            <person name="Bernardo de Carvalho A."/>
            <person name="Caspi A."/>
            <person name="Castrezana S."/>
            <person name="Celniker S.E."/>
            <person name="Chang J.L."/>
            <person name="Chapple C."/>
            <person name="Chatterji S."/>
            <person name="Chinwalla A."/>
            <person name="Civetta A."/>
            <person name="Clifton S.W."/>
            <person name="Comeron J.M."/>
            <person name="Costello J.C."/>
            <person name="Coyne J.A."/>
            <person name="Daub J."/>
            <person name="David R.G."/>
            <person name="Delcher A.L."/>
            <person name="Delehaunty K."/>
            <person name="Do C.B."/>
            <person name="Ebling H."/>
            <person name="Edwards K."/>
            <person name="Eickbush T."/>
            <person name="Evans J.D."/>
            <person name="Filipski A."/>
            <person name="Findeiss S."/>
            <person name="Freyhult E."/>
            <person name="Fulton L."/>
            <person name="Fulton R."/>
            <person name="Garcia A.C."/>
            <person name="Gardiner A."/>
            <person name="Garfield D.A."/>
            <person name="Garvin B.E."/>
            <person name="Gibson G."/>
            <person name="Gilbert D."/>
            <person name="Gnerre S."/>
            <person name="Godfrey J."/>
            <person name="Good R."/>
            <person name="Gotea V."/>
            <person name="Gravely B."/>
            <person name="Greenberg A.J."/>
            <person name="Griffiths-Jones S."/>
            <person name="Gross S."/>
            <person name="Guigo R."/>
            <person name="Gustafson E.A."/>
            <person name="Haerty W."/>
            <person name="Hahn M.W."/>
            <person name="Halligan D.L."/>
            <person name="Halpern A.L."/>
            <person name="Halter G.M."/>
            <person name="Han M.V."/>
            <person name="Heger A."/>
            <person name="Hillier L."/>
            <person name="Hinrichs A.S."/>
            <person name="Holmes I."/>
            <person name="Hoskins R.A."/>
            <person name="Hubisz M.J."/>
            <person name="Hultmark D."/>
            <person name="Huntley M.A."/>
            <person name="Jaffe D.B."/>
            <person name="Jagadeeshan S."/>
            <person name="Jeck W.R."/>
            <person name="Johnson J."/>
            <person name="Jones C.D."/>
            <person name="Jordan W.C."/>
            <person name="Karpen G.H."/>
            <person name="Kataoka E."/>
            <person name="Keightley P.D."/>
            <person name="Kheradpour P."/>
            <person name="Kirkness E.F."/>
            <person name="Koerich L.B."/>
            <person name="Kristiansen K."/>
            <person name="Kudrna D."/>
            <person name="Kulathinal R.J."/>
            <person name="Kumar S."/>
            <person name="Kwok R."/>
            <person name="Lander E."/>
            <person name="Langley C.H."/>
            <person name="Lapoint R."/>
            <person name="Lazzaro B.P."/>
            <person name="Lee S.J."/>
            <person name="Levesque L."/>
            <person name="Li R."/>
            <person name="Lin C.F."/>
            <person name="Lin M.F."/>
            <person name="Lindblad-Toh K."/>
            <person name="Llopart A."/>
            <person name="Long M."/>
            <person name="Low L."/>
            <person name="Lozovsky E."/>
            <person name="Lu J."/>
            <person name="Luo M."/>
            <person name="Machado C.A."/>
            <person name="Makalowski W."/>
            <person name="Marzo M."/>
            <person name="Matsuda M."/>
            <person name="Matzkin L."/>
            <person name="McAllister B."/>
            <person name="McBride C.S."/>
            <person name="McKernan B."/>
            <person name="McKernan K."/>
            <person name="Mendez-Lago M."/>
            <person name="Minx P."/>
            <person name="Mollenhauer M.U."/>
            <person name="Montooth K."/>
            <person name="Mount S.M."/>
            <person name="Mu X."/>
            <person name="Myers E."/>
            <person name="Negre B."/>
            <person name="Newfeld S."/>
            <person name="Nielsen R."/>
            <person name="Noor M.A."/>
            <person name="O'Grady P."/>
            <person name="Pachter L."/>
            <person name="Papaceit M."/>
            <person name="Parisi M.J."/>
            <person name="Parisi M."/>
            <person name="Parts L."/>
            <person name="Pedersen J.S."/>
            <person name="Pesole G."/>
            <person name="Phillippy A.M."/>
            <person name="Ponting C.P."/>
            <person name="Pop M."/>
            <person name="Porcelli D."/>
            <person name="Powell J.R."/>
            <person name="Prohaska S."/>
            <person name="Pruitt K."/>
            <person name="Puig M."/>
            <person name="Quesneville H."/>
            <person name="Ram K.R."/>
            <person name="Rand D."/>
            <person name="Rasmussen M.D."/>
            <person name="Reed L.K."/>
            <person name="Reenan R."/>
            <person name="Reily A."/>
            <person name="Remington K.A."/>
            <person name="Rieger T.T."/>
            <person name="Ritchie M.G."/>
            <person name="Robin C."/>
            <person name="Rogers Y.H."/>
            <person name="Rohde C."/>
            <person name="Rozas J."/>
            <person name="Rubenfield M.J."/>
            <person name="Ruiz A."/>
            <person name="Russo S."/>
            <person name="Salzberg S.L."/>
            <person name="Sanchez-Gracia A."/>
            <person name="Saranga D.J."/>
            <person name="Sato H."/>
            <person name="Schaeffer S.W."/>
            <person name="Schatz M.C."/>
            <person name="Schlenke T."/>
            <person name="Schwartz R."/>
            <person name="Segarra C."/>
            <person name="Singh R.S."/>
            <person name="Sirot L."/>
            <person name="Sirota M."/>
            <person name="Sisneros N.B."/>
            <person name="Smith C.D."/>
            <person name="Smith T.F."/>
            <person name="Spieth J."/>
            <person name="Stage D.E."/>
            <person name="Stark A."/>
            <person name="Stephan W."/>
            <person name="Strausberg R.L."/>
            <person name="Strempel S."/>
            <person name="Sturgill D."/>
            <person name="Sutton G."/>
            <person name="Sutton G.G."/>
            <person name="Tao W."/>
            <person name="Teichmann S."/>
            <person name="Tobari Y.N."/>
            <person name="Tomimura Y."/>
            <person name="Tsolas J.M."/>
            <person name="Valente V.L."/>
            <person name="Venter E."/>
            <person name="Venter J.C."/>
            <person name="Vicario S."/>
            <person name="Vieira F.G."/>
            <person name="Vilella A.J."/>
            <person name="Villasante A."/>
            <person name="Walenz B."/>
            <person name="Wang J."/>
            <person name="Wasserman M."/>
            <person name="Watts T."/>
            <person name="Wilson D."/>
            <person name="Wilson R.K."/>
            <person name="Wing R.A."/>
            <person name="Wolfner M.F."/>
            <person name="Wong A."/>
            <person name="Wong G.K."/>
            <person name="Wu C.I."/>
            <person name="Wu G."/>
            <person name="Yamamoto D."/>
            <person name="Yang H.P."/>
            <person name="Yang S.P."/>
            <person name="Yorke J.A."/>
            <person name="Yoshida K."/>
            <person name="Zdobnov E."/>
            <person name="Zhang P."/>
            <person name="Zhang Y."/>
            <person name="Zimin A.V."/>
            <person name="Baldwin J."/>
            <person name="Abdouelleil A."/>
            <person name="Abdulkadir J."/>
            <person name="Abebe A."/>
            <person name="Abera B."/>
            <person name="Abreu J."/>
            <person name="Acer S.C."/>
            <person name="Aftuck L."/>
            <person name="Alexander A."/>
            <person name="An P."/>
            <person name="Anderson E."/>
            <person name="Anderson S."/>
            <person name="Arachi H."/>
            <person name="Azer M."/>
            <person name="Bachantsang P."/>
            <person name="Barry A."/>
            <person name="Bayul T."/>
            <person name="Berlin A."/>
            <person name="Bessette D."/>
            <person name="Bloom T."/>
            <person name="Blye J."/>
            <person name="Boguslavskiy L."/>
            <person name="Bonnet C."/>
            <person name="Boukhgalter B."/>
            <person name="Bourzgui I."/>
            <person name="Brown A."/>
            <person name="Cahill P."/>
            <person name="Channer S."/>
            <person name="Cheshatsang Y."/>
            <person name="Chuda L."/>
            <person name="Citroen M."/>
            <person name="Collymore A."/>
            <person name="Cooke P."/>
            <person name="Costello M."/>
            <person name="D'Aco K."/>
            <person name="Daza R."/>
            <person name="De Haan G."/>
            <person name="DeGray S."/>
            <person name="DeMaso C."/>
            <person name="Dhargay N."/>
            <person name="Dooley K."/>
            <person name="Dooley E."/>
            <person name="Doricent M."/>
            <person name="Dorje P."/>
            <person name="Dorjee K."/>
            <person name="Dupes A."/>
            <person name="Elong R."/>
            <person name="Falk J."/>
            <person name="Farina A."/>
            <person name="Faro S."/>
            <person name="Ferguson D."/>
            <person name="Fisher S."/>
            <person name="Foley C.D."/>
            <person name="Franke A."/>
            <person name="Friedrich D."/>
            <person name="Gadbois L."/>
            <person name="Gearin G."/>
            <person name="Gearin C.R."/>
            <person name="Giannoukos G."/>
            <person name="Goode T."/>
            <person name="Graham J."/>
            <person name="Grandbois E."/>
            <person name="Grewal S."/>
            <person name="Gyaltsen K."/>
            <person name="Hafez N."/>
            <person name="Hagos B."/>
            <person name="Hall J."/>
            <person name="Henson C."/>
            <person name="Hollinger A."/>
            <person name="Honan T."/>
            <person name="Huard M.D."/>
            <person name="Hughes L."/>
            <person name="Hurhula B."/>
            <person name="Husby M.E."/>
            <person name="Kamat A."/>
            <person name="Kanga B."/>
            <person name="Kashin S."/>
            <person name="Khazanovich D."/>
            <person name="Kisner P."/>
            <person name="Lance K."/>
            <person name="Lara M."/>
            <person name="Lee W."/>
            <person name="Lennon N."/>
            <person name="Letendre F."/>
            <person name="LeVine R."/>
            <person name="Lipovsky A."/>
            <person name="Liu X."/>
            <person name="Liu J."/>
            <person name="Liu S."/>
            <person name="Lokyitsang T."/>
            <person name="Lokyitsang Y."/>
            <person name="Lubonja R."/>
            <person name="Lui A."/>
            <person name="MacDonald P."/>
            <person name="Magnisalis V."/>
            <person name="Maru K."/>
            <person name="Matthews C."/>
            <person name="McCusker W."/>
            <person name="McDonough S."/>
            <person name="Mehta T."/>
            <person name="Meldrim J."/>
            <person name="Meneus L."/>
            <person name="Mihai O."/>
            <person name="Mihalev A."/>
            <person name="Mihova T."/>
            <person name="Mittelman R."/>
            <person name="Mlenga V."/>
            <person name="Montmayeur A."/>
            <person name="Mulrain L."/>
            <person name="Navidi A."/>
            <person name="Naylor J."/>
            <person name="Negash T."/>
            <person name="Nguyen T."/>
            <person name="Nguyen N."/>
            <person name="Nicol R."/>
            <person name="Norbu C."/>
            <person name="Norbu N."/>
            <person name="Novod N."/>
            <person name="O'Neill B."/>
            <person name="Osman S."/>
            <person name="Markiewicz E."/>
            <person name="Oyono O.L."/>
            <person name="Patti C."/>
            <person name="Phunkhang P."/>
            <person name="Pierre F."/>
            <person name="Priest M."/>
            <person name="Raghuraman S."/>
            <person name="Rege F."/>
            <person name="Reyes R."/>
            <person name="Rise C."/>
            <person name="Rogov P."/>
            <person name="Ross K."/>
            <person name="Ryan E."/>
            <person name="Settipalli S."/>
            <person name="Shea T."/>
            <person name="Sherpa N."/>
            <person name="Shi L."/>
            <person name="Shih D."/>
            <person name="Sparrow T."/>
            <person name="Spaulding J."/>
            <person name="Stalker J."/>
            <person name="Stange-Thomann N."/>
            <person name="Stavropoulos S."/>
            <person name="Stone C."/>
            <person name="Strader C."/>
            <person name="Tesfaye S."/>
            <person name="Thomson T."/>
            <person name="Thoulutsang Y."/>
            <person name="Thoulutsang D."/>
            <person name="Topham K."/>
            <person name="Topping I."/>
            <person name="Tsamla T."/>
            <person name="Vassiliev H."/>
            <person name="Vo A."/>
            <person name="Wangchuk T."/>
            <person name="Wangdi T."/>
            <person name="Weiand M."/>
            <person name="Wilkinson J."/>
            <person name="Wilson A."/>
            <person name="Yadav S."/>
            <person name="Young G."/>
            <person name="Yu Q."/>
            <person name="Zembek L."/>
            <person name="Zhong D."/>
            <person name="Zimmer A."/>
            <person name="Zwirko Z."/>
            <person name="Jaffe D.B."/>
            <person name="Alvarez P."/>
            <person name="Brockman W."/>
            <person name="Butler J."/>
            <person name="Chin C."/>
            <person name="Gnerre S."/>
            <person name="Grabherr M."/>
            <person name="Kleber M."/>
            <person name="Mauceli E."/>
            <person name="MacCallum I."/>
        </authorList>
    </citation>
    <scope>NUCLEOTIDE SEQUENCE [LARGE SCALE GENOMIC DNA]</scope>
    <source>
        <strain evidence="3">TSC#15010-1051.87</strain>
        <strain evidence="5">Tucson 15010-1051.87</strain>
    </source>
</reference>
<dbReference type="EMBL" id="CH940651">
    <property type="protein sequence ID" value="KRF82431.1"/>
    <property type="molecule type" value="Genomic_DNA"/>
</dbReference>
<dbReference type="EMBL" id="CH940651">
    <property type="protein sequence ID" value="KRF82432.1"/>
    <property type="molecule type" value="Genomic_DNA"/>
</dbReference>
<name>A0A0Q9WMX5_DROVI</name>
<feature type="compositionally biased region" description="Polar residues" evidence="1">
    <location>
        <begin position="1"/>
        <end position="10"/>
    </location>
</feature>
<feature type="region of interest" description="Disordered" evidence="1">
    <location>
        <begin position="1"/>
        <end position="106"/>
    </location>
</feature>
<evidence type="ECO:0000259" key="2">
    <source>
        <dbReference type="Pfam" id="PF22979"/>
    </source>
</evidence>
<gene>
    <name evidence="3" type="primary">Dvir\GJ18688</name>
    <name evidence="3" type="ORF">Dvir_GJ18688</name>
</gene>
<dbReference type="InterPro" id="IPR035994">
    <property type="entry name" value="Nucleoside_phosphorylase_sf"/>
</dbReference>
<organism evidence="3 5">
    <name type="scientific">Drosophila virilis</name>
    <name type="common">Fruit fly</name>
    <dbReference type="NCBI Taxonomy" id="7244"/>
    <lineage>
        <taxon>Eukaryota</taxon>
        <taxon>Metazoa</taxon>
        <taxon>Ecdysozoa</taxon>
        <taxon>Arthropoda</taxon>
        <taxon>Hexapoda</taxon>
        <taxon>Insecta</taxon>
        <taxon>Pterygota</taxon>
        <taxon>Neoptera</taxon>
        <taxon>Endopterygota</taxon>
        <taxon>Diptera</taxon>
        <taxon>Brachycera</taxon>
        <taxon>Muscomorpha</taxon>
        <taxon>Ephydroidea</taxon>
        <taxon>Drosophilidae</taxon>
        <taxon>Drosophila</taxon>
    </lineage>
</organism>
<dbReference type="GO" id="GO:0009116">
    <property type="term" value="P:nucleoside metabolic process"/>
    <property type="evidence" value="ECO:0007669"/>
    <property type="project" value="InterPro"/>
</dbReference>
<dbReference type="AlphaFoldDB" id="A0A0Q9WMX5"/>
<dbReference type="SUPFAM" id="SSF53167">
    <property type="entry name" value="Purine and uridine phosphorylases"/>
    <property type="match status" value="1"/>
</dbReference>
<proteinExistence type="predicted"/>
<sequence length="677" mass="75360">MSGRRSQTQMAPPPPPPKPSKSQPNGNGALPNGTANNSNNSNNNNNNNYNNSYNSNKSVAVAAAAAGDWSQRQSLDQNQSTAPQNSNAARRSQTPPRTEQVVMTPRGKTANSTVILIERKLVDEINDRVHVAGGDHTGIIINKDTVAGQKSASKAAALSLEFRVFLVSANTGKHSQESRTLRFWFRDWLTNDEKQAHIAQDFFKELVSPQDFPRDYVGFIKKIMKLLQHGYTEIQSIEIELRILEETSAPPSRPLSLEESQFESPPLTQEKVLELIEQAYPNPVSPEDLAKDYGWSEQDVLLVIQSLQERGLIKSMEYNAYTRIHHEDKEIKVVKQMPTIASNKQPTIAIITAQYCEKLAVDAMLENKETFVRYTTVDSDPNLTNSLRKSKKKRRFGESNVYTLGNIGAHRIVSTKLPSVGSTREAMTATGNTTTRLLGTFQKVDYVFIVGVAGGVPHYTDYKKHVRLGDVVISYVDKQRALINSKEKPYVYVYKSGEDVKTYFPVNDSLQQIAESLQANMELKRPWETYLGDAQQTLAQKTDSDFGRPDVKTDKLFMNIGNNEVIEVAHPIAADEINGVTRLRLHLGPIGSGRDLVRNDDLRTQFARKFGLLATDVEMSSVLDSIIGNCRESFILVKGISDYKDGMSTRKWQNYASLSAAAVVKSVICGMDAPTNV</sequence>
<feature type="domain" description="Winged helix-turn-helix" evidence="2">
    <location>
        <begin position="266"/>
        <end position="324"/>
    </location>
</feature>
<evidence type="ECO:0000256" key="1">
    <source>
        <dbReference type="SAM" id="MobiDB-lite"/>
    </source>
</evidence>
<dbReference type="InterPro" id="IPR055121">
    <property type="entry name" value="HTH_69"/>
</dbReference>
<dbReference type="PANTHER" id="PTHR47705:SF1">
    <property type="entry name" value="PNP_UDP_1 DOMAIN-CONTAINING PROTEIN"/>
    <property type="match status" value="1"/>
</dbReference>
<reference evidence="3" key="2">
    <citation type="journal article" date="2008" name="Bioinformatics">
        <title>Assembly reconciliation.</title>
        <authorList>
            <person name="Zimin A.V."/>
            <person name="Smith D.R."/>
            <person name="Sutton G."/>
            <person name="Yorke J.A."/>
        </authorList>
    </citation>
    <scope>NUCLEOTIDE SEQUENCE</scope>
    <source>
        <strain evidence="3">TSC#15010-1051.87</strain>
    </source>
</reference>
<dbReference type="Pfam" id="PF22979">
    <property type="entry name" value="HTH_69"/>
    <property type="match status" value="1"/>
</dbReference>
<protein>
    <submittedName>
        <fullName evidence="3">Uncharacterized protein, isoform B</fullName>
    </submittedName>
    <submittedName>
        <fullName evidence="4">Uncharacterized protein, isoform C</fullName>
    </submittedName>
</protein>
<dbReference type="OrthoDB" id="1577640at2759"/>
<evidence type="ECO:0000313" key="4">
    <source>
        <dbReference type="EMBL" id="KRF82432.1"/>
    </source>
</evidence>
<feature type="compositionally biased region" description="Polar residues" evidence="1">
    <location>
        <begin position="70"/>
        <end position="97"/>
    </location>
</feature>
<evidence type="ECO:0000313" key="5">
    <source>
        <dbReference type="Proteomes" id="UP000008792"/>
    </source>
</evidence>
<dbReference type="GO" id="GO:0003824">
    <property type="term" value="F:catalytic activity"/>
    <property type="evidence" value="ECO:0007669"/>
    <property type="project" value="InterPro"/>
</dbReference>
<accession>A0A0Q9WMX5</accession>
<dbReference type="Proteomes" id="UP000008792">
    <property type="component" value="Unassembled WGS sequence"/>
</dbReference>